<dbReference type="EMBL" id="SNYF01000007">
    <property type="protein sequence ID" value="TDQ16228.1"/>
    <property type="molecule type" value="Genomic_DNA"/>
</dbReference>
<proteinExistence type="predicted"/>
<reference evidence="1 2" key="1">
    <citation type="submission" date="2019-03" db="EMBL/GenBank/DDBJ databases">
        <title>Genomic Encyclopedia of Type Strains, Phase III (KMG-III): the genomes of soil and plant-associated and newly described type strains.</title>
        <authorList>
            <person name="Whitman W."/>
        </authorList>
    </citation>
    <scope>NUCLEOTIDE SEQUENCE [LARGE SCALE GENOMIC DNA]</scope>
    <source>
        <strain evidence="1 2">CECT 8446</strain>
    </source>
</reference>
<evidence type="ECO:0000313" key="2">
    <source>
        <dbReference type="Proteomes" id="UP000294535"/>
    </source>
</evidence>
<evidence type="ECO:0000313" key="1">
    <source>
        <dbReference type="EMBL" id="TDQ16228.1"/>
    </source>
</evidence>
<protein>
    <recommendedName>
        <fullName evidence="3">Antitoxin component YwqK of YwqJK toxin-antitoxin module</fullName>
    </recommendedName>
</protein>
<keyword evidence="2" id="KW-1185">Reference proteome</keyword>
<sequence>MVPWAVFSEMKKAIPVFLLILFGLGKSAFAQKNDQDKKSDPDSTGVVSSALLPTVAPLLLFDEEKEKEEKKEKKKKARKNIWFDVKTQRGFTRREIRGQSYFEYFNYTDAERMPNPYIRDIYWYDPSEKAIRTEGYTPGNGYLLHGPYERLVNETVVESGMFYYGMKHKTWMVFDSNNVLQDKSHFAEGWPRESTVTYYNRASKSIEEIIPVQYGLKEGNYFYFHEDQQIAVTGEYKYGEKVGLWTEYWDTNNTKAVRKREIQYQEEPYTKNFRPYIRAEWDKDGNLVYRKENVN</sequence>
<gene>
    <name evidence="1" type="ORF">DFQ04_2340</name>
</gene>
<dbReference type="SUPFAM" id="SSF82185">
    <property type="entry name" value="Histone H3 K4-specific methyltransferase SET7/9 N-terminal domain"/>
    <property type="match status" value="1"/>
</dbReference>
<dbReference type="AlphaFoldDB" id="A0A4R6T5N8"/>
<dbReference type="Proteomes" id="UP000294535">
    <property type="component" value="Unassembled WGS sequence"/>
</dbReference>
<accession>A0A4R6T5N8</accession>
<name>A0A4R6T5N8_9BACT</name>
<comment type="caution">
    <text evidence="1">The sequence shown here is derived from an EMBL/GenBank/DDBJ whole genome shotgun (WGS) entry which is preliminary data.</text>
</comment>
<evidence type="ECO:0008006" key="3">
    <source>
        <dbReference type="Google" id="ProtNLM"/>
    </source>
</evidence>
<organism evidence="1 2">
    <name type="scientific">Algoriphagus boseongensis</name>
    <dbReference type="NCBI Taxonomy" id="1442587"/>
    <lineage>
        <taxon>Bacteria</taxon>
        <taxon>Pseudomonadati</taxon>
        <taxon>Bacteroidota</taxon>
        <taxon>Cytophagia</taxon>
        <taxon>Cytophagales</taxon>
        <taxon>Cyclobacteriaceae</taxon>
        <taxon>Algoriphagus</taxon>
    </lineage>
</organism>